<dbReference type="EMBL" id="JAUSWH010000001">
    <property type="protein sequence ID" value="MDQ0453729.1"/>
    <property type="molecule type" value="Genomic_DNA"/>
</dbReference>
<keyword evidence="2" id="KW-1185">Reference proteome</keyword>
<dbReference type="Gene3D" id="3.40.1410.10">
    <property type="entry name" value="Chorismate lyase-like"/>
    <property type="match status" value="1"/>
</dbReference>
<sequence>MRSAFLSLPFLVASMSFPSAGHSQDRAVWQDTPVTRLQAEALLQDLNARLLSHDSATLTLDHWCARHELAPGQKIVAERVKDMDKPAGEEVRAALKVSMDEPVGYRRVRLKCGDHVLSVADNWYVPSRLTPEMNKVLDSTDTAFGRVVQPLHFQRHTISAELLWRPLPEAWEMGAPIESESGPLHIPDEVLQHHALLSVPDGTPISMVVETYTKEVLAFPPPKLVEKKP</sequence>
<dbReference type="InterPro" id="IPR028978">
    <property type="entry name" value="Chorismate_lyase_/UTRA_dom_sf"/>
</dbReference>
<evidence type="ECO:0000313" key="2">
    <source>
        <dbReference type="Proteomes" id="UP001235269"/>
    </source>
</evidence>
<dbReference type="Proteomes" id="UP001235269">
    <property type="component" value="Unassembled WGS sequence"/>
</dbReference>
<gene>
    <name evidence="1" type="ORF">QO005_000044</name>
</gene>
<organism evidence="1 2">
    <name type="scientific">Rhizobium paknamense</name>
    <dbReference type="NCBI Taxonomy" id="1206817"/>
    <lineage>
        <taxon>Bacteria</taxon>
        <taxon>Pseudomonadati</taxon>
        <taxon>Pseudomonadota</taxon>
        <taxon>Alphaproteobacteria</taxon>
        <taxon>Hyphomicrobiales</taxon>
        <taxon>Rhizobiaceae</taxon>
        <taxon>Rhizobium/Agrobacterium group</taxon>
        <taxon>Rhizobium</taxon>
    </lineage>
</organism>
<proteinExistence type="predicted"/>
<accession>A0ABU0I917</accession>
<keyword evidence="1" id="KW-0456">Lyase</keyword>
<dbReference type="RefSeq" id="WP_307155968.1">
    <property type="nucleotide sequence ID" value="NZ_JAUSWH010000001.1"/>
</dbReference>
<dbReference type="SUPFAM" id="SSF64288">
    <property type="entry name" value="Chorismate lyase-like"/>
    <property type="match status" value="1"/>
</dbReference>
<reference evidence="1 2" key="1">
    <citation type="submission" date="2023-07" db="EMBL/GenBank/DDBJ databases">
        <title>Genomic Encyclopedia of Type Strains, Phase IV (KMG-IV): sequencing the most valuable type-strain genomes for metagenomic binning, comparative biology and taxonomic classification.</title>
        <authorList>
            <person name="Goeker M."/>
        </authorList>
    </citation>
    <scope>NUCLEOTIDE SEQUENCE [LARGE SCALE GENOMIC DNA]</scope>
    <source>
        <strain evidence="1 2">DSM 100301</strain>
    </source>
</reference>
<name>A0ABU0I917_9HYPH</name>
<evidence type="ECO:0000313" key="1">
    <source>
        <dbReference type="EMBL" id="MDQ0453729.1"/>
    </source>
</evidence>
<dbReference type="GO" id="GO:0016829">
    <property type="term" value="F:lyase activity"/>
    <property type="evidence" value="ECO:0007669"/>
    <property type="project" value="UniProtKB-KW"/>
</dbReference>
<protein>
    <submittedName>
        <fullName evidence="1">Chorismate-pyruvate lyase</fullName>
    </submittedName>
</protein>
<comment type="caution">
    <text evidence="1">The sequence shown here is derived from an EMBL/GenBank/DDBJ whole genome shotgun (WGS) entry which is preliminary data.</text>
</comment>